<evidence type="ECO:0000313" key="2">
    <source>
        <dbReference type="Proteomes" id="UP001638806"/>
    </source>
</evidence>
<evidence type="ECO:0000313" key="1">
    <source>
        <dbReference type="EMBL" id="KAL3963332.1"/>
    </source>
</evidence>
<dbReference type="Proteomes" id="UP001638806">
    <property type="component" value="Unassembled WGS sequence"/>
</dbReference>
<dbReference type="EMBL" id="JBGNUJ010000002">
    <property type="protein sequence ID" value="KAL3963332.1"/>
    <property type="molecule type" value="Genomic_DNA"/>
</dbReference>
<proteinExistence type="predicted"/>
<accession>A0ACC4E589</accession>
<keyword evidence="2" id="KW-1185">Reference proteome</keyword>
<reference evidence="1" key="1">
    <citation type="submission" date="2024-12" db="EMBL/GenBank/DDBJ databases">
        <title>Comparative genomics and development of molecular markers within Purpureocillium lilacinum and among Purpureocillium species.</title>
        <authorList>
            <person name="Yeh Z.-Y."/>
            <person name="Ni N.-T."/>
            <person name="Lo P.-H."/>
            <person name="Mushyakhwo K."/>
            <person name="Lin C.-F."/>
            <person name="Nai Y.-S."/>
        </authorList>
    </citation>
    <scope>NUCLEOTIDE SEQUENCE</scope>
    <source>
        <strain evidence="1">NCHU-NPUST-175</strain>
    </source>
</reference>
<gene>
    <name evidence="1" type="ORF">ACCO45_000336</name>
</gene>
<sequence length="299" mass="32337">MPLCVVHSSPLSRSIAVLHPQHGAIAARWNKNRQRNRADEVPITLTCSPAAVALTRLMLQAKSGIVNNGPEHINEHATYLTGACNQLQAVDRGRQNQVPWNIAQPYLASTLALIGKVLRQPAMGEILGHVRDAARCTQNIQEDVTLIKNSVGLSTTPLNRANFITAYKDRVVTVKLKDHGVAQRFRAYSAAWTRQQVESSIHDNRATKSVKVVAAHQLKSGDIQIFSSTTAEAAQLKQNSGWVKSLGEHATKALFVVHITLTLIGMCVTIVTNSHATAISTTAKKVDSMRIAGPASVAA</sequence>
<organism evidence="1 2">
    <name type="scientific">Purpureocillium lilacinum</name>
    <name type="common">Paecilomyces lilacinus</name>
    <dbReference type="NCBI Taxonomy" id="33203"/>
    <lineage>
        <taxon>Eukaryota</taxon>
        <taxon>Fungi</taxon>
        <taxon>Dikarya</taxon>
        <taxon>Ascomycota</taxon>
        <taxon>Pezizomycotina</taxon>
        <taxon>Sordariomycetes</taxon>
        <taxon>Hypocreomycetidae</taxon>
        <taxon>Hypocreales</taxon>
        <taxon>Ophiocordycipitaceae</taxon>
        <taxon>Purpureocillium</taxon>
    </lineage>
</organism>
<comment type="caution">
    <text evidence="1">The sequence shown here is derived from an EMBL/GenBank/DDBJ whole genome shotgun (WGS) entry which is preliminary data.</text>
</comment>
<name>A0ACC4E589_PURLI</name>
<protein>
    <submittedName>
        <fullName evidence="1">Uncharacterized protein</fullName>
    </submittedName>
</protein>